<protein>
    <recommendedName>
        <fullName evidence="5">non-reducing end alpha-L-arabinofuranosidase</fullName>
        <ecNumber evidence="5">3.2.1.55</ecNumber>
    </recommendedName>
</protein>
<dbReference type="EC" id="3.2.1.55" evidence="5"/>
<dbReference type="InterPro" id="IPR010720">
    <property type="entry name" value="Alpha-L-AF_C"/>
</dbReference>
<keyword evidence="6" id="KW-0378">Hydrolase</keyword>
<evidence type="ECO:0000313" key="11">
    <source>
        <dbReference type="Proteomes" id="UP000657006"/>
    </source>
</evidence>
<evidence type="ECO:0000256" key="6">
    <source>
        <dbReference type="ARBA" id="ARBA00022801"/>
    </source>
</evidence>
<dbReference type="Proteomes" id="UP000657006">
    <property type="component" value="Unassembled WGS sequence"/>
</dbReference>
<dbReference type="Gene3D" id="2.60.40.1180">
    <property type="entry name" value="Golgi alpha-mannosidase II"/>
    <property type="match status" value="1"/>
</dbReference>
<evidence type="ECO:0000256" key="5">
    <source>
        <dbReference type="ARBA" id="ARBA00012670"/>
    </source>
</evidence>
<dbReference type="GO" id="GO:0046556">
    <property type="term" value="F:alpha-L-arabinofuranosidase activity"/>
    <property type="evidence" value="ECO:0007669"/>
    <property type="project" value="UniProtKB-EC"/>
</dbReference>
<keyword evidence="11" id="KW-1185">Reference proteome</keyword>
<comment type="pathway">
    <text evidence="2">Glycan metabolism.</text>
</comment>
<dbReference type="InterPro" id="IPR017853">
    <property type="entry name" value="GH"/>
</dbReference>
<evidence type="ECO:0000259" key="9">
    <source>
        <dbReference type="SMART" id="SM00813"/>
    </source>
</evidence>
<dbReference type="SUPFAM" id="SSF51011">
    <property type="entry name" value="Glycosyl hydrolase domain"/>
    <property type="match status" value="1"/>
</dbReference>
<dbReference type="Pfam" id="PF22848">
    <property type="entry name" value="ASD1_dom"/>
    <property type="match status" value="1"/>
</dbReference>
<sequence>MKKIYLLYPQKKGRIAPELYGHFTEHLGGVFYDGLWVGKDSSIPNIKGFRKEIIEKLRAIKAPVIRWPGGCFAETYDWRDGIGEHRPTRPNWWTKNDKRYESNEVGTHEFMDFCEAVGADAYFAANLTSVSPLHIRNWMDYCLSPRGTTSLALEREQNGHPEPFTIPYWGVGNENWGGGGNMTPEYYAGEFRRFSALMANAFPSVQLFACGEDANDFHWTNKLMEGTVDSEHHMNGYAMHYYCGQAGDPLTFSKDEWTCLLKQAAHIEDIIVRNWHIICGYSMQNCGKLVIDEWGCWHSDGSGPSHGYNLFEQQSTMRDAMVAALTLNIFNNHCDKIRMANVAQLVNCLHSLFLAGGEHCIETPTYHVFDMYKEHQGAEAIEATVTDNDDFASSISVSASVKDEKTLLTVGNLSCTGDVEILLEGVGKTIPAEAQATLLYAEDMHAHNTFETPEAVTPTAVHIDPARPFVIPKAAILAIRF</sequence>
<gene>
    <name evidence="10" type="ORF">H8730_07915</name>
</gene>
<dbReference type="Gene3D" id="3.20.20.80">
    <property type="entry name" value="Glycosidases"/>
    <property type="match status" value="1"/>
</dbReference>
<dbReference type="RefSeq" id="WP_249289645.1">
    <property type="nucleotide sequence ID" value="NZ_JACRSQ010000009.1"/>
</dbReference>
<proteinExistence type="inferred from homology"/>
<organism evidence="10 11">
    <name type="scientific">Bianquea renquensis</name>
    <dbReference type="NCBI Taxonomy" id="2763661"/>
    <lineage>
        <taxon>Bacteria</taxon>
        <taxon>Bacillati</taxon>
        <taxon>Bacillota</taxon>
        <taxon>Clostridia</taxon>
        <taxon>Eubacteriales</taxon>
        <taxon>Bianqueaceae</taxon>
        <taxon>Bianquea</taxon>
    </lineage>
</organism>
<comment type="caution">
    <text evidence="10">The sequence shown here is derived from an EMBL/GenBank/DDBJ whole genome shotgun (WGS) entry which is preliminary data.</text>
</comment>
<dbReference type="GO" id="GO:0000272">
    <property type="term" value="P:polysaccharide catabolic process"/>
    <property type="evidence" value="ECO:0007669"/>
    <property type="project" value="TreeGrafter"/>
</dbReference>
<comment type="similarity">
    <text evidence="3">Belongs to the glycosyl hydrolase 51 family.</text>
</comment>
<keyword evidence="8" id="KW-0326">Glycosidase</keyword>
<keyword evidence="7" id="KW-0119">Carbohydrate metabolism</keyword>
<evidence type="ECO:0000256" key="2">
    <source>
        <dbReference type="ARBA" id="ARBA00004881"/>
    </source>
</evidence>
<comment type="catalytic activity">
    <reaction evidence="1">
        <text>Hydrolysis of terminal non-reducing alpha-L-arabinofuranoside residues in alpha-L-arabinosides.</text>
        <dbReference type="EC" id="3.2.1.55"/>
    </reaction>
</comment>
<accession>A0A926I1H7</accession>
<evidence type="ECO:0000256" key="4">
    <source>
        <dbReference type="ARBA" id="ARBA00011165"/>
    </source>
</evidence>
<name>A0A926I1H7_9FIRM</name>
<dbReference type="PANTHER" id="PTHR43576:SF2">
    <property type="entry name" value="INTRACELLULAR EXO-ALPHA-L-ARABINOFURANOSIDASE 2"/>
    <property type="match status" value="1"/>
</dbReference>
<dbReference type="GO" id="GO:0046373">
    <property type="term" value="P:L-arabinose metabolic process"/>
    <property type="evidence" value="ECO:0007669"/>
    <property type="project" value="InterPro"/>
</dbReference>
<dbReference type="PANTHER" id="PTHR43576">
    <property type="entry name" value="ALPHA-L-ARABINOFURANOSIDASE C-RELATED"/>
    <property type="match status" value="1"/>
</dbReference>
<evidence type="ECO:0000256" key="1">
    <source>
        <dbReference type="ARBA" id="ARBA00001462"/>
    </source>
</evidence>
<evidence type="ECO:0000256" key="3">
    <source>
        <dbReference type="ARBA" id="ARBA00007186"/>
    </source>
</evidence>
<reference evidence="10" key="1">
    <citation type="submission" date="2020-08" db="EMBL/GenBank/DDBJ databases">
        <title>Genome public.</title>
        <authorList>
            <person name="Liu C."/>
            <person name="Sun Q."/>
        </authorList>
    </citation>
    <scope>NUCLEOTIDE SEQUENCE</scope>
    <source>
        <strain evidence="10">NSJ-32</strain>
    </source>
</reference>
<dbReference type="SUPFAM" id="SSF51445">
    <property type="entry name" value="(Trans)glycosidases"/>
    <property type="match status" value="1"/>
</dbReference>
<dbReference type="InterPro" id="IPR013780">
    <property type="entry name" value="Glyco_hydro_b"/>
</dbReference>
<dbReference type="SMART" id="SM00813">
    <property type="entry name" value="Alpha-L-AF_C"/>
    <property type="match status" value="1"/>
</dbReference>
<dbReference type="EMBL" id="JACRSQ010000009">
    <property type="protein sequence ID" value="MBC8543468.1"/>
    <property type="molecule type" value="Genomic_DNA"/>
</dbReference>
<evidence type="ECO:0000313" key="10">
    <source>
        <dbReference type="EMBL" id="MBC8543468.1"/>
    </source>
</evidence>
<evidence type="ECO:0000256" key="7">
    <source>
        <dbReference type="ARBA" id="ARBA00023277"/>
    </source>
</evidence>
<dbReference type="InterPro" id="IPR055235">
    <property type="entry name" value="ASD1_cat"/>
</dbReference>
<feature type="domain" description="Alpha-L-arabinofuranosidase C-terminal" evidence="9">
    <location>
        <begin position="292"/>
        <end position="475"/>
    </location>
</feature>
<dbReference type="AlphaFoldDB" id="A0A926I1H7"/>
<evidence type="ECO:0000256" key="8">
    <source>
        <dbReference type="ARBA" id="ARBA00023295"/>
    </source>
</evidence>
<dbReference type="Pfam" id="PF06964">
    <property type="entry name" value="Alpha-L-AF_C"/>
    <property type="match status" value="1"/>
</dbReference>
<comment type="subunit">
    <text evidence="4">Homohexamer; trimer of dimers.</text>
</comment>